<name>A0A433RWW9_9BACL</name>
<dbReference type="PANTHER" id="PTHR37305:SF1">
    <property type="entry name" value="MEMBRANE PROTEIN"/>
    <property type="match status" value="1"/>
</dbReference>
<dbReference type="Pfam" id="PF12679">
    <property type="entry name" value="ABC2_membrane_2"/>
    <property type="match status" value="1"/>
</dbReference>
<dbReference type="RefSeq" id="WP_126989691.1">
    <property type="nucleotide sequence ID" value="NZ_JTFC01000012.1"/>
</dbReference>
<feature type="transmembrane region" description="Helical" evidence="1">
    <location>
        <begin position="230"/>
        <end position="249"/>
    </location>
</feature>
<feature type="transmembrane region" description="Helical" evidence="1">
    <location>
        <begin position="196"/>
        <end position="223"/>
    </location>
</feature>
<evidence type="ECO:0000313" key="2">
    <source>
        <dbReference type="EMBL" id="RUS57749.1"/>
    </source>
</evidence>
<feature type="transmembrane region" description="Helical" evidence="1">
    <location>
        <begin position="20"/>
        <end position="40"/>
    </location>
</feature>
<keyword evidence="1" id="KW-0812">Transmembrane</keyword>
<keyword evidence="1" id="KW-1133">Transmembrane helix</keyword>
<accession>A0A433RWW9</accession>
<proteinExistence type="predicted"/>
<reference evidence="2 3" key="1">
    <citation type="submission" date="2014-11" db="EMBL/GenBank/DDBJ databases">
        <title>Genome sequence and analysis of novel Kurthia sp.</title>
        <authorList>
            <person name="Lawson J.N."/>
            <person name="Gonzalez J.E."/>
            <person name="Rinauldi L."/>
            <person name="Xuan Z."/>
            <person name="Firman A."/>
            <person name="Shaddox L."/>
            <person name="Trudeau A."/>
            <person name="Shah S."/>
            <person name="Reiman D."/>
        </authorList>
    </citation>
    <scope>NUCLEOTIDE SEQUENCE [LARGE SCALE GENOMIC DNA]</scope>
    <source>
        <strain evidence="2 3">3B1D</strain>
    </source>
</reference>
<dbReference type="GO" id="GO:0005886">
    <property type="term" value="C:plasma membrane"/>
    <property type="evidence" value="ECO:0007669"/>
    <property type="project" value="UniProtKB-SubCell"/>
</dbReference>
<feature type="transmembrane region" description="Helical" evidence="1">
    <location>
        <begin position="279"/>
        <end position="302"/>
    </location>
</feature>
<dbReference type="Proteomes" id="UP000288623">
    <property type="component" value="Unassembled WGS sequence"/>
</dbReference>
<gene>
    <name evidence="2" type="ORF">QI30_04120</name>
</gene>
<dbReference type="EMBL" id="JTFC01000012">
    <property type="protein sequence ID" value="RUS57749.1"/>
    <property type="molecule type" value="Genomic_DNA"/>
</dbReference>
<dbReference type="PANTHER" id="PTHR37305">
    <property type="entry name" value="INTEGRAL MEMBRANE PROTEIN-RELATED"/>
    <property type="match status" value="1"/>
</dbReference>
<dbReference type="GO" id="GO:0140359">
    <property type="term" value="F:ABC-type transporter activity"/>
    <property type="evidence" value="ECO:0007669"/>
    <property type="project" value="InterPro"/>
</dbReference>
<comment type="caution">
    <text evidence="2">The sequence shown here is derived from an EMBL/GenBank/DDBJ whole genome shotgun (WGS) entry which is preliminary data.</text>
</comment>
<evidence type="ECO:0000313" key="3">
    <source>
        <dbReference type="Proteomes" id="UP000288623"/>
    </source>
</evidence>
<evidence type="ECO:0008006" key="4">
    <source>
        <dbReference type="Google" id="ProtNLM"/>
    </source>
</evidence>
<keyword evidence="1" id="KW-0472">Membrane</keyword>
<protein>
    <recommendedName>
        <fullName evidence="4">ABC transporter permease</fullName>
    </recommendedName>
</protein>
<dbReference type="OrthoDB" id="8613028at2"/>
<feature type="transmembrane region" description="Helical" evidence="1">
    <location>
        <begin position="103"/>
        <end position="125"/>
    </location>
</feature>
<sequence length="308" mass="34358">MFQLIQNERMKIWAKKGSWIMLALLVLAIVGYGILSNSIASDSSNWKADEQSTIAANKEMLDEEGIDETTKKDLEETIAISQYRLDNNVAPLSSESVQGHMQAAPYFMMFVLLFVVIVAGGIVSSEFSKGTIKMLLTRPVSRFKILLSKLLAVVEFAVLLSIVTIVLNYIVALLFFGNATGANLIMDNGQVTEVNIWKSIFMSFGFQFIAIIMSMLFAFMLGVVFRSSSLAIGLTIFISLLSTTITLFLTKYEFIKFIWFAVQDLEGIYHGQGILDVSFPFAIMIQIIYAIIFLVIAFITFMKSDITA</sequence>
<dbReference type="AlphaFoldDB" id="A0A433RWW9"/>
<feature type="transmembrane region" description="Helical" evidence="1">
    <location>
        <begin position="146"/>
        <end position="176"/>
    </location>
</feature>
<organism evidence="2 3">
    <name type="scientific">Candidatus Kurthia intestinigallinarum</name>
    <dbReference type="NCBI Taxonomy" id="1562256"/>
    <lineage>
        <taxon>Bacteria</taxon>
        <taxon>Bacillati</taxon>
        <taxon>Bacillota</taxon>
        <taxon>Bacilli</taxon>
        <taxon>Bacillales</taxon>
        <taxon>Caryophanaceae</taxon>
        <taxon>Kurthia</taxon>
    </lineage>
</organism>
<keyword evidence="3" id="KW-1185">Reference proteome</keyword>
<evidence type="ECO:0000256" key="1">
    <source>
        <dbReference type="SAM" id="Phobius"/>
    </source>
</evidence>